<proteinExistence type="predicted"/>
<reference evidence="3" key="1">
    <citation type="journal article" date="2019" name="Int. J. Syst. Evol. Microbiol.">
        <title>The Global Catalogue of Microorganisms (GCM) 10K type strain sequencing project: providing services to taxonomists for standard genome sequencing and annotation.</title>
        <authorList>
            <consortium name="The Broad Institute Genomics Platform"/>
            <consortium name="The Broad Institute Genome Sequencing Center for Infectious Disease"/>
            <person name="Wu L."/>
            <person name="Ma J."/>
        </authorList>
    </citation>
    <scope>NUCLEOTIDE SEQUENCE [LARGE SCALE GENOMIC DNA]</scope>
    <source>
        <strain evidence="3">CGMCC 1.16275</strain>
    </source>
</reference>
<organism evidence="2 3">
    <name type="scientific">Sphingomonas tabacisoli</name>
    <dbReference type="NCBI Taxonomy" id="2249466"/>
    <lineage>
        <taxon>Bacteria</taxon>
        <taxon>Pseudomonadati</taxon>
        <taxon>Pseudomonadota</taxon>
        <taxon>Alphaproteobacteria</taxon>
        <taxon>Sphingomonadales</taxon>
        <taxon>Sphingomonadaceae</taxon>
        <taxon>Sphingomonas</taxon>
    </lineage>
</organism>
<evidence type="ECO:0000259" key="1">
    <source>
        <dbReference type="Pfam" id="PF00535"/>
    </source>
</evidence>
<dbReference type="SUPFAM" id="SSF53448">
    <property type="entry name" value="Nucleotide-diphospho-sugar transferases"/>
    <property type="match status" value="1"/>
</dbReference>
<keyword evidence="3" id="KW-1185">Reference proteome</keyword>
<dbReference type="Gene3D" id="3.90.550.10">
    <property type="entry name" value="Spore Coat Polysaccharide Biosynthesis Protein SpsA, Chain A"/>
    <property type="match status" value="1"/>
</dbReference>
<accession>A0ABW4I3X1</accession>
<evidence type="ECO:0000313" key="3">
    <source>
        <dbReference type="Proteomes" id="UP001597115"/>
    </source>
</evidence>
<dbReference type="InterPro" id="IPR029044">
    <property type="entry name" value="Nucleotide-diphossugar_trans"/>
</dbReference>
<name>A0ABW4I3X1_9SPHN</name>
<dbReference type="Proteomes" id="UP001597115">
    <property type="component" value="Unassembled WGS sequence"/>
</dbReference>
<dbReference type="EC" id="2.4.-.-" evidence="2"/>
<keyword evidence="2" id="KW-0328">Glycosyltransferase</keyword>
<dbReference type="GO" id="GO:0016757">
    <property type="term" value="F:glycosyltransferase activity"/>
    <property type="evidence" value="ECO:0007669"/>
    <property type="project" value="UniProtKB-KW"/>
</dbReference>
<dbReference type="Pfam" id="PF00535">
    <property type="entry name" value="Glycos_transf_2"/>
    <property type="match status" value="1"/>
</dbReference>
<protein>
    <submittedName>
        <fullName evidence="2">Glycosyltransferase</fullName>
        <ecNumber evidence="2">2.4.-.-</ecNumber>
    </submittedName>
</protein>
<sequence>MPLLTIVTVCYRNPADLRATLESAPDLLAADRIEWLIVDGSPDDSCAAVARSFPRAIHLHGPDTGKYDAMNKGIAAAGGRSLLFMNSGDRVADPSALLDLLEERENDLDHVLIYGDSIFVVGGQSLYVDAPVIDAKSLNSGDLPTHQSILIPTLFHRRVSYSADMHFAADTKFLKEAFSSLPYSHVPIAIGCFSYGGVSNSTGSWRSLLKQYRELRDVQAMGILEQVKIAKLLIRRKLAHIILGERSFRAIQARRLVSSGRARVVKAARTQA</sequence>
<comment type="caution">
    <text evidence="2">The sequence shown here is derived from an EMBL/GenBank/DDBJ whole genome shotgun (WGS) entry which is preliminary data.</text>
</comment>
<keyword evidence="2" id="KW-0808">Transferase</keyword>
<feature type="domain" description="Glycosyltransferase 2-like" evidence="1">
    <location>
        <begin position="5"/>
        <end position="114"/>
    </location>
</feature>
<dbReference type="EMBL" id="JBHUDY010000001">
    <property type="protein sequence ID" value="MFD1612623.1"/>
    <property type="molecule type" value="Genomic_DNA"/>
</dbReference>
<dbReference type="InterPro" id="IPR001173">
    <property type="entry name" value="Glyco_trans_2-like"/>
</dbReference>
<evidence type="ECO:0000313" key="2">
    <source>
        <dbReference type="EMBL" id="MFD1612623.1"/>
    </source>
</evidence>
<dbReference type="RefSeq" id="WP_380889684.1">
    <property type="nucleotide sequence ID" value="NZ_JBHUDY010000001.1"/>
</dbReference>
<gene>
    <name evidence="2" type="ORF">ACFSCW_12500</name>
</gene>